<dbReference type="InterPro" id="IPR043504">
    <property type="entry name" value="Peptidase_S1_PA_chymotrypsin"/>
</dbReference>
<protein>
    <recommendedName>
        <fullName evidence="8">Peptidase S1 domain-containing protein</fullName>
    </recommendedName>
</protein>
<accession>A0AAV8YHL4</accession>
<evidence type="ECO:0000256" key="3">
    <source>
        <dbReference type="ARBA" id="ARBA00022801"/>
    </source>
</evidence>
<dbReference type="CDD" id="cd00190">
    <property type="entry name" value="Tryp_SPc"/>
    <property type="match status" value="1"/>
</dbReference>
<evidence type="ECO:0000313" key="9">
    <source>
        <dbReference type="EMBL" id="KAJ8950732.1"/>
    </source>
</evidence>
<evidence type="ECO:0000256" key="1">
    <source>
        <dbReference type="ARBA" id="ARBA00007664"/>
    </source>
</evidence>
<proteinExistence type="inferred from homology"/>
<dbReference type="GO" id="GO:0004252">
    <property type="term" value="F:serine-type endopeptidase activity"/>
    <property type="evidence" value="ECO:0007669"/>
    <property type="project" value="InterPro"/>
</dbReference>
<name>A0AAV8YHL4_9CUCU</name>
<dbReference type="PROSITE" id="PS00135">
    <property type="entry name" value="TRYPSIN_SER"/>
    <property type="match status" value="1"/>
</dbReference>
<comment type="similarity">
    <text evidence="1">Belongs to the peptidase S1 family.</text>
</comment>
<keyword evidence="2 6" id="KW-0645">Protease</keyword>
<dbReference type="SMART" id="SM00020">
    <property type="entry name" value="Tryp_SPc"/>
    <property type="match status" value="1"/>
</dbReference>
<sequence length="279" mass="29847">MDTLLKILVITLVLRSSSALPYIDWSKVGPNILHVNANGFISHINGTSRIINGHEVTPNSVPYMAAVRPDGVGFCGASFIAPTWALTAAHCVDTASYTLVVLGAHRVLQSEQTQIVVPSRSIILHPGWNPQTLLHDVALVHLQQTVPQTSIIRPIPLAPVNSGTFAGSTGYLTGWGYTSDTSPTIAPTLQGIHLRIISTQECSQYVGQWAYETNVCTYGSDGNINIGACYGDSGSPLVVDGVQIGIASFIGNELCAAGSITSYARISSYVNWINQHIYQ</sequence>
<evidence type="ECO:0000313" key="10">
    <source>
        <dbReference type="Proteomes" id="UP001162162"/>
    </source>
</evidence>
<dbReference type="PANTHER" id="PTHR24276:SF98">
    <property type="entry name" value="FI18310P1-RELATED"/>
    <property type="match status" value="1"/>
</dbReference>
<keyword evidence="10" id="KW-1185">Reference proteome</keyword>
<dbReference type="InterPro" id="IPR050430">
    <property type="entry name" value="Peptidase_S1"/>
</dbReference>
<dbReference type="InterPro" id="IPR018114">
    <property type="entry name" value="TRYPSIN_HIS"/>
</dbReference>
<dbReference type="GO" id="GO:0006508">
    <property type="term" value="P:proteolysis"/>
    <property type="evidence" value="ECO:0007669"/>
    <property type="project" value="UniProtKB-KW"/>
</dbReference>
<dbReference type="Proteomes" id="UP001162162">
    <property type="component" value="Unassembled WGS sequence"/>
</dbReference>
<dbReference type="AlphaFoldDB" id="A0AAV8YHL4"/>
<feature type="signal peptide" evidence="7">
    <location>
        <begin position="1"/>
        <end position="19"/>
    </location>
</feature>
<dbReference type="FunFam" id="2.40.10.10:FF:000005">
    <property type="entry name" value="Serine protease 37"/>
    <property type="match status" value="1"/>
</dbReference>
<evidence type="ECO:0000259" key="8">
    <source>
        <dbReference type="PROSITE" id="PS50240"/>
    </source>
</evidence>
<dbReference type="EMBL" id="JAPWTK010000095">
    <property type="protein sequence ID" value="KAJ8950732.1"/>
    <property type="molecule type" value="Genomic_DNA"/>
</dbReference>
<keyword evidence="4 6" id="KW-0720">Serine protease</keyword>
<dbReference type="PROSITE" id="PS50240">
    <property type="entry name" value="TRYPSIN_DOM"/>
    <property type="match status" value="1"/>
</dbReference>
<dbReference type="PRINTS" id="PR00722">
    <property type="entry name" value="CHYMOTRYPSIN"/>
</dbReference>
<keyword evidence="5" id="KW-1015">Disulfide bond</keyword>
<keyword evidence="3 6" id="KW-0378">Hydrolase</keyword>
<dbReference type="PROSITE" id="PS00134">
    <property type="entry name" value="TRYPSIN_HIS"/>
    <property type="match status" value="1"/>
</dbReference>
<reference evidence="9" key="1">
    <citation type="journal article" date="2023" name="Insect Mol. Biol.">
        <title>Genome sequencing provides insights into the evolution of gene families encoding plant cell wall-degrading enzymes in longhorned beetles.</title>
        <authorList>
            <person name="Shin N.R."/>
            <person name="Okamura Y."/>
            <person name="Kirsch R."/>
            <person name="Pauchet Y."/>
        </authorList>
    </citation>
    <scope>NUCLEOTIDE SEQUENCE</scope>
    <source>
        <strain evidence="9">AMC_N1</strain>
    </source>
</reference>
<keyword evidence="7" id="KW-0732">Signal</keyword>
<dbReference type="SUPFAM" id="SSF50494">
    <property type="entry name" value="Trypsin-like serine proteases"/>
    <property type="match status" value="1"/>
</dbReference>
<dbReference type="InterPro" id="IPR009003">
    <property type="entry name" value="Peptidase_S1_PA"/>
</dbReference>
<dbReference type="Gene3D" id="2.40.10.10">
    <property type="entry name" value="Trypsin-like serine proteases"/>
    <property type="match status" value="2"/>
</dbReference>
<dbReference type="InterPro" id="IPR001314">
    <property type="entry name" value="Peptidase_S1A"/>
</dbReference>
<feature type="domain" description="Peptidase S1" evidence="8">
    <location>
        <begin position="50"/>
        <end position="278"/>
    </location>
</feature>
<organism evidence="9 10">
    <name type="scientific">Aromia moschata</name>
    <dbReference type="NCBI Taxonomy" id="1265417"/>
    <lineage>
        <taxon>Eukaryota</taxon>
        <taxon>Metazoa</taxon>
        <taxon>Ecdysozoa</taxon>
        <taxon>Arthropoda</taxon>
        <taxon>Hexapoda</taxon>
        <taxon>Insecta</taxon>
        <taxon>Pterygota</taxon>
        <taxon>Neoptera</taxon>
        <taxon>Endopterygota</taxon>
        <taxon>Coleoptera</taxon>
        <taxon>Polyphaga</taxon>
        <taxon>Cucujiformia</taxon>
        <taxon>Chrysomeloidea</taxon>
        <taxon>Cerambycidae</taxon>
        <taxon>Cerambycinae</taxon>
        <taxon>Callichromatini</taxon>
        <taxon>Aromia</taxon>
    </lineage>
</organism>
<evidence type="ECO:0000256" key="5">
    <source>
        <dbReference type="ARBA" id="ARBA00023157"/>
    </source>
</evidence>
<evidence type="ECO:0000256" key="4">
    <source>
        <dbReference type="ARBA" id="ARBA00022825"/>
    </source>
</evidence>
<dbReference type="Pfam" id="PF00089">
    <property type="entry name" value="Trypsin"/>
    <property type="match status" value="1"/>
</dbReference>
<dbReference type="PANTHER" id="PTHR24276">
    <property type="entry name" value="POLYSERASE-RELATED"/>
    <property type="match status" value="1"/>
</dbReference>
<dbReference type="InterPro" id="IPR001254">
    <property type="entry name" value="Trypsin_dom"/>
</dbReference>
<evidence type="ECO:0000256" key="7">
    <source>
        <dbReference type="SAM" id="SignalP"/>
    </source>
</evidence>
<evidence type="ECO:0000256" key="6">
    <source>
        <dbReference type="RuleBase" id="RU363034"/>
    </source>
</evidence>
<gene>
    <name evidence="9" type="ORF">NQ318_011223</name>
</gene>
<feature type="chain" id="PRO_5043978764" description="Peptidase S1 domain-containing protein" evidence="7">
    <location>
        <begin position="20"/>
        <end position="279"/>
    </location>
</feature>
<dbReference type="InterPro" id="IPR033116">
    <property type="entry name" value="TRYPSIN_SER"/>
</dbReference>
<comment type="caution">
    <text evidence="9">The sequence shown here is derived from an EMBL/GenBank/DDBJ whole genome shotgun (WGS) entry which is preliminary data.</text>
</comment>
<evidence type="ECO:0000256" key="2">
    <source>
        <dbReference type="ARBA" id="ARBA00022670"/>
    </source>
</evidence>